<dbReference type="GO" id="GO:0035269">
    <property type="term" value="P:protein O-linked glycosylation via mannose"/>
    <property type="evidence" value="ECO:0007669"/>
    <property type="project" value="TreeGrafter"/>
</dbReference>
<evidence type="ECO:0000256" key="3">
    <source>
        <dbReference type="ARBA" id="ARBA00022679"/>
    </source>
</evidence>
<keyword evidence="10" id="KW-1185">Reference proteome</keyword>
<protein>
    <recommendedName>
        <fullName evidence="8">Glycosyltransferase 61 catalytic domain-containing protein</fullName>
    </recommendedName>
</protein>
<dbReference type="Proteomes" id="UP000193986">
    <property type="component" value="Unassembled WGS sequence"/>
</dbReference>
<evidence type="ECO:0000256" key="1">
    <source>
        <dbReference type="ARBA" id="ARBA00004167"/>
    </source>
</evidence>
<proteinExistence type="predicted"/>
<dbReference type="GO" id="GO:0016020">
    <property type="term" value="C:membrane"/>
    <property type="evidence" value="ECO:0007669"/>
    <property type="project" value="UniProtKB-SubCell"/>
</dbReference>
<dbReference type="PANTHER" id="PTHR20961">
    <property type="entry name" value="GLYCOSYLTRANSFERASE"/>
    <property type="match status" value="1"/>
</dbReference>
<comment type="caution">
    <text evidence="9">The sequence shown here is derived from an EMBL/GenBank/DDBJ whole genome shotgun (WGS) entry which is preliminary data.</text>
</comment>
<sequence>MGMGGGDESGVDRLVIPWREDWQDGYGMNEEVVRGLFGYNFIEAKSWQDLNGRDGAGWLSFERLIIVDRHVAHAYGSLAKAFNKMSMDAFSQPLIPHFFGSTRVRLAHHIHGPALHRPWPGLALSPVPKIVYVDRQGKDETEWNDRRLVTADHEALLAILSQLERQGRARVTRARLGEMDKQEQFATMMDADVILGVHGNGLTHAMWMPEGGVIIELFPPRSFLADYAIVADVLDHQHYVLWNDTVVPRYEWERQTRQGTLDNNLLHNGTHVPLDSTLIATLLDHLLLSMTRSAV</sequence>
<evidence type="ECO:0000256" key="7">
    <source>
        <dbReference type="ARBA" id="ARBA00023180"/>
    </source>
</evidence>
<keyword evidence="3" id="KW-0808">Transferase</keyword>
<keyword evidence="2" id="KW-0328">Glycosyltransferase</keyword>
<keyword evidence="4" id="KW-0812">Transmembrane</keyword>
<keyword evidence="7" id="KW-0325">Glycoprotein</keyword>
<dbReference type="InterPro" id="IPR007657">
    <property type="entry name" value="Glycosyltransferase_61"/>
</dbReference>
<dbReference type="GO" id="GO:0097363">
    <property type="term" value="F:protein O-acetylglucosaminyltransferase activity"/>
    <property type="evidence" value="ECO:0007669"/>
    <property type="project" value="TreeGrafter"/>
</dbReference>
<dbReference type="STRING" id="71784.A0A1Y2BME6"/>
<evidence type="ECO:0000256" key="4">
    <source>
        <dbReference type="ARBA" id="ARBA00022692"/>
    </source>
</evidence>
<dbReference type="Pfam" id="PF04577">
    <property type="entry name" value="Glyco_transf_61"/>
    <property type="match status" value="1"/>
</dbReference>
<dbReference type="GO" id="GO:0005783">
    <property type="term" value="C:endoplasmic reticulum"/>
    <property type="evidence" value="ECO:0007669"/>
    <property type="project" value="TreeGrafter"/>
</dbReference>
<dbReference type="OrthoDB" id="529273at2759"/>
<name>A0A1Y2BME6_9TREE</name>
<evidence type="ECO:0000313" key="9">
    <source>
        <dbReference type="EMBL" id="ORY35913.1"/>
    </source>
</evidence>
<accession>A0A1Y2BME6</accession>
<comment type="subcellular location">
    <subcellularLocation>
        <location evidence="1">Membrane</location>
        <topology evidence="1">Single-pass membrane protein</topology>
    </subcellularLocation>
</comment>
<gene>
    <name evidence="9" type="ORF">BCR39DRAFT_39486</name>
</gene>
<dbReference type="AlphaFoldDB" id="A0A1Y2BME6"/>
<dbReference type="InParanoid" id="A0A1Y2BME6"/>
<reference evidence="9 10" key="1">
    <citation type="submission" date="2016-07" db="EMBL/GenBank/DDBJ databases">
        <title>Pervasive Adenine N6-methylation of Active Genes in Fungi.</title>
        <authorList>
            <consortium name="DOE Joint Genome Institute"/>
            <person name="Mondo S.J."/>
            <person name="Dannebaum R.O."/>
            <person name="Kuo R.C."/>
            <person name="Labutti K."/>
            <person name="Haridas S."/>
            <person name="Kuo A."/>
            <person name="Salamov A."/>
            <person name="Ahrendt S.R."/>
            <person name="Lipzen A."/>
            <person name="Sullivan W."/>
            <person name="Andreopoulos W.B."/>
            <person name="Clum A."/>
            <person name="Lindquist E."/>
            <person name="Daum C."/>
            <person name="Ramamoorthy G.K."/>
            <person name="Gryganskyi A."/>
            <person name="Culley D."/>
            <person name="Magnuson J.K."/>
            <person name="James T.Y."/>
            <person name="O'Malley M.A."/>
            <person name="Stajich J.E."/>
            <person name="Spatafora J.W."/>
            <person name="Visel A."/>
            <person name="Grigoriev I.V."/>
        </authorList>
    </citation>
    <scope>NUCLEOTIDE SEQUENCE [LARGE SCALE GENOMIC DNA]</scope>
    <source>
        <strain evidence="9 10">68-887.2</strain>
    </source>
</reference>
<dbReference type="EMBL" id="MCFC01000001">
    <property type="protein sequence ID" value="ORY35913.1"/>
    <property type="molecule type" value="Genomic_DNA"/>
</dbReference>
<evidence type="ECO:0000259" key="8">
    <source>
        <dbReference type="Pfam" id="PF04577"/>
    </source>
</evidence>
<dbReference type="PANTHER" id="PTHR20961:SF38">
    <property type="entry name" value="PROTEIN O-LINKED-MANNOSE BETA-1,4-N-ACETYLGLUCOSAMINYLTRANSFERASE 2"/>
    <property type="match status" value="1"/>
</dbReference>
<evidence type="ECO:0000256" key="5">
    <source>
        <dbReference type="ARBA" id="ARBA00022989"/>
    </source>
</evidence>
<feature type="domain" description="Glycosyltransferase 61 catalytic" evidence="8">
    <location>
        <begin position="16"/>
        <end position="215"/>
    </location>
</feature>
<evidence type="ECO:0000256" key="6">
    <source>
        <dbReference type="ARBA" id="ARBA00023136"/>
    </source>
</evidence>
<organism evidence="9 10">
    <name type="scientific">Naematelia encephala</name>
    <dbReference type="NCBI Taxonomy" id="71784"/>
    <lineage>
        <taxon>Eukaryota</taxon>
        <taxon>Fungi</taxon>
        <taxon>Dikarya</taxon>
        <taxon>Basidiomycota</taxon>
        <taxon>Agaricomycotina</taxon>
        <taxon>Tremellomycetes</taxon>
        <taxon>Tremellales</taxon>
        <taxon>Naemateliaceae</taxon>
        <taxon>Naematelia</taxon>
    </lineage>
</organism>
<evidence type="ECO:0000256" key="2">
    <source>
        <dbReference type="ARBA" id="ARBA00022676"/>
    </source>
</evidence>
<keyword evidence="6" id="KW-0472">Membrane</keyword>
<evidence type="ECO:0000313" key="10">
    <source>
        <dbReference type="Proteomes" id="UP000193986"/>
    </source>
</evidence>
<dbReference type="InterPro" id="IPR049625">
    <property type="entry name" value="Glyco_transf_61_cat"/>
</dbReference>
<keyword evidence="5" id="KW-1133">Transmembrane helix</keyword>